<dbReference type="Proteomes" id="UP000050509">
    <property type="component" value="Unassembled WGS sequence"/>
</dbReference>
<keyword evidence="2" id="KW-0812">Transmembrane</keyword>
<keyword evidence="2" id="KW-1133">Transmembrane helix</keyword>
<name>A0A0P9DML6_9CHLR</name>
<keyword evidence="4" id="KW-1185">Reference proteome</keyword>
<reference evidence="3 4" key="1">
    <citation type="submission" date="2015-09" db="EMBL/GenBank/DDBJ databases">
        <title>Draft genome sequence of Kouleothrix aurantiaca JCM 19913.</title>
        <authorList>
            <person name="Hemp J."/>
        </authorList>
    </citation>
    <scope>NUCLEOTIDE SEQUENCE [LARGE SCALE GENOMIC DNA]</scope>
    <source>
        <strain evidence="3 4">COM-B</strain>
    </source>
</reference>
<proteinExistence type="predicted"/>
<evidence type="ECO:0000313" key="4">
    <source>
        <dbReference type="Proteomes" id="UP000050509"/>
    </source>
</evidence>
<comment type="caution">
    <text evidence="3">The sequence shown here is derived from an EMBL/GenBank/DDBJ whole genome shotgun (WGS) entry which is preliminary data.</text>
</comment>
<dbReference type="EMBL" id="LJCR01000960">
    <property type="protein sequence ID" value="KPV51330.1"/>
    <property type="molecule type" value="Genomic_DNA"/>
</dbReference>
<feature type="non-terminal residue" evidence="3">
    <location>
        <position position="63"/>
    </location>
</feature>
<evidence type="ECO:0000256" key="2">
    <source>
        <dbReference type="SAM" id="Phobius"/>
    </source>
</evidence>
<dbReference type="AlphaFoldDB" id="A0A0P9DML6"/>
<evidence type="ECO:0000256" key="1">
    <source>
        <dbReference type="SAM" id="MobiDB-lite"/>
    </source>
</evidence>
<organism evidence="3 4">
    <name type="scientific">Kouleothrix aurantiaca</name>
    <dbReference type="NCBI Taxonomy" id="186479"/>
    <lineage>
        <taxon>Bacteria</taxon>
        <taxon>Bacillati</taxon>
        <taxon>Chloroflexota</taxon>
        <taxon>Chloroflexia</taxon>
        <taxon>Chloroflexales</taxon>
        <taxon>Roseiflexineae</taxon>
        <taxon>Roseiflexaceae</taxon>
        <taxon>Kouleothrix</taxon>
    </lineage>
</organism>
<accession>A0A0P9DML6</accession>
<evidence type="ECO:0000313" key="3">
    <source>
        <dbReference type="EMBL" id="KPV51330.1"/>
    </source>
</evidence>
<keyword evidence="2" id="KW-0472">Membrane</keyword>
<protein>
    <submittedName>
        <fullName evidence="3">Uncharacterized protein</fullName>
    </submittedName>
</protein>
<sequence length="63" mass="6892">MAVSVEQRPLAVSSPQRSPRQSALVALRYVVITVVAIIVFMPFILSFLGTFKSNPEVTAYPPT</sequence>
<feature type="region of interest" description="Disordered" evidence="1">
    <location>
        <begin position="1"/>
        <end position="20"/>
    </location>
</feature>
<gene>
    <name evidence="3" type="ORF">SE17_21795</name>
</gene>
<feature type="transmembrane region" description="Helical" evidence="2">
    <location>
        <begin position="26"/>
        <end position="48"/>
    </location>
</feature>